<dbReference type="GO" id="GO:0048731">
    <property type="term" value="P:system development"/>
    <property type="evidence" value="ECO:0007669"/>
    <property type="project" value="UniProtKB-ARBA"/>
</dbReference>
<comment type="subcellular location">
    <molecule>Protein hedgehog N-product</molecule>
    <subcellularLocation>
        <location evidence="18">Cell membrane</location>
        <topology evidence="18">Lipid-anchor</topology>
    </subcellularLocation>
</comment>
<organism evidence="23 24">
    <name type="scientific">Rhynocoris fuscipes</name>
    <dbReference type="NCBI Taxonomy" id="488301"/>
    <lineage>
        <taxon>Eukaryota</taxon>
        <taxon>Metazoa</taxon>
        <taxon>Ecdysozoa</taxon>
        <taxon>Arthropoda</taxon>
        <taxon>Hexapoda</taxon>
        <taxon>Insecta</taxon>
        <taxon>Pterygota</taxon>
        <taxon>Neoptera</taxon>
        <taxon>Paraneoptera</taxon>
        <taxon>Hemiptera</taxon>
        <taxon>Heteroptera</taxon>
        <taxon>Panheteroptera</taxon>
        <taxon>Cimicomorpha</taxon>
        <taxon>Reduviidae</taxon>
        <taxon>Harpactorinae</taxon>
        <taxon>Harpactorini</taxon>
        <taxon>Rhynocoris</taxon>
    </lineage>
</organism>
<comment type="caution">
    <text evidence="23">The sequence shown here is derived from an EMBL/GenBank/DDBJ whole genome shotgun (WGS) entry which is preliminary data.</text>
</comment>
<evidence type="ECO:0000256" key="16">
    <source>
        <dbReference type="ARBA" id="ARBA00045369"/>
    </source>
</evidence>
<comment type="function">
    <molecule>Protein hedgehog</molecule>
    <text evidence="18">The C-terminal part of the hedgehog protein precursor displays an autoproteolysis activity that results in the cleavage of the full-length protein into two parts (N-product and C-product). In addition, the C-terminal part displays a cholesterol transferase activity that results by the covalent attachment of a cholesterol moiety to the C-terminal of the newly generated N-product.</text>
</comment>
<evidence type="ECO:0000256" key="15">
    <source>
        <dbReference type="ARBA" id="ARBA00023301"/>
    </source>
</evidence>
<dbReference type="GO" id="GO:0005789">
    <property type="term" value="C:endoplasmic reticulum membrane"/>
    <property type="evidence" value="ECO:0007669"/>
    <property type="project" value="UniProtKB-SubCell"/>
</dbReference>
<keyword evidence="12 18" id="KW-0472">Membrane</keyword>
<reference evidence="23 24" key="1">
    <citation type="submission" date="2022-12" db="EMBL/GenBank/DDBJ databases">
        <title>Chromosome-level genome assembly of true bugs.</title>
        <authorList>
            <person name="Ma L."/>
            <person name="Li H."/>
        </authorList>
    </citation>
    <scope>NUCLEOTIDE SEQUENCE [LARGE SCALE GENOMIC DNA]</scope>
    <source>
        <strain evidence="23">Lab_2022b</strain>
    </source>
</reference>
<protein>
    <recommendedName>
        <fullName evidence="18">Hedgehog protein</fullName>
    </recommendedName>
</protein>
<evidence type="ECO:0000256" key="18">
    <source>
        <dbReference type="RuleBase" id="RU280812"/>
    </source>
</evidence>
<dbReference type="SUPFAM" id="SSF51294">
    <property type="entry name" value="Hedgehog/intein (Hint) domain"/>
    <property type="match status" value="1"/>
</dbReference>
<dbReference type="Pfam" id="PF07530">
    <property type="entry name" value="PRE_C2HC"/>
    <property type="match status" value="1"/>
</dbReference>
<evidence type="ECO:0000259" key="20">
    <source>
        <dbReference type="SMART" id="SM00305"/>
    </source>
</evidence>
<keyword evidence="8 18" id="KW-0732">Signal</keyword>
<dbReference type="EMBL" id="JAPXFL010000007">
    <property type="protein sequence ID" value="KAK9503733.1"/>
    <property type="molecule type" value="Genomic_DNA"/>
</dbReference>
<keyword evidence="13" id="KW-0564">Palmitate</keyword>
<dbReference type="GO" id="GO:0008233">
    <property type="term" value="F:peptidase activity"/>
    <property type="evidence" value="ECO:0007669"/>
    <property type="project" value="UniProtKB-UniRule"/>
</dbReference>
<gene>
    <name evidence="23" type="ORF">O3M35_010233</name>
</gene>
<dbReference type="GO" id="GO:0005113">
    <property type="term" value="F:patched binding"/>
    <property type="evidence" value="ECO:0007669"/>
    <property type="project" value="TreeGrafter"/>
</dbReference>
<keyword evidence="2 18" id="KW-0217">Developmental protein</keyword>
<dbReference type="SUPFAM" id="SSF55166">
    <property type="entry name" value="Hedgehog/DD-peptidase"/>
    <property type="match status" value="1"/>
</dbReference>
<comment type="subcellular location">
    <molecule>Sonic hedgehog protein</molecule>
    <subcellularLocation>
        <location evidence="18">Endoplasmic reticulum membrane</location>
    </subcellularLocation>
    <subcellularLocation>
        <location evidence="18">Golgi apparatus membrane</location>
    </subcellularLocation>
</comment>
<proteinExistence type="inferred from homology"/>
<name>A0AAW1D3L3_9HEMI</name>
<evidence type="ECO:0000256" key="3">
    <source>
        <dbReference type="ARBA" id="ARBA00022475"/>
    </source>
</evidence>
<evidence type="ECO:0000256" key="11">
    <source>
        <dbReference type="ARBA" id="ARBA00022837"/>
    </source>
</evidence>
<feature type="region of interest" description="Disordered" evidence="19">
    <location>
        <begin position="1"/>
        <end position="40"/>
    </location>
</feature>
<keyword evidence="18" id="KW-0333">Golgi apparatus</keyword>
<dbReference type="Pfam" id="PF01085">
    <property type="entry name" value="HH_signal"/>
    <property type="match status" value="1"/>
</dbReference>
<dbReference type="InterPro" id="IPR050387">
    <property type="entry name" value="Hedgehog_Signaling"/>
</dbReference>
<dbReference type="InterPro" id="IPR006141">
    <property type="entry name" value="Intein_N"/>
</dbReference>
<dbReference type="PANTHER" id="PTHR11889:SF31">
    <property type="entry name" value="PROTEIN HEDGEHOG"/>
    <property type="match status" value="1"/>
</dbReference>
<dbReference type="Pfam" id="PF01079">
    <property type="entry name" value="Hint"/>
    <property type="match status" value="1"/>
</dbReference>
<dbReference type="GO" id="GO:0016740">
    <property type="term" value="F:transferase activity"/>
    <property type="evidence" value="ECO:0007669"/>
    <property type="project" value="UniProtKB-KW"/>
</dbReference>
<evidence type="ECO:0000259" key="21">
    <source>
        <dbReference type="SMART" id="SM00306"/>
    </source>
</evidence>
<keyword evidence="9 18" id="KW-0378">Hydrolase</keyword>
<feature type="domain" description="Pre-C2HC" evidence="22">
    <location>
        <begin position="162"/>
        <end position="230"/>
    </location>
</feature>
<dbReference type="GO" id="GO:0005509">
    <property type="term" value="F:calcium ion binding"/>
    <property type="evidence" value="ECO:0007669"/>
    <property type="project" value="TreeGrafter"/>
</dbReference>
<accession>A0AAW1D3L3</accession>
<keyword evidence="7" id="KW-0479">Metal-binding</keyword>
<evidence type="ECO:0000256" key="1">
    <source>
        <dbReference type="ARBA" id="ARBA00010649"/>
    </source>
</evidence>
<dbReference type="InterPro" id="IPR001657">
    <property type="entry name" value="Hedgehog"/>
</dbReference>
<dbReference type="GO" id="GO:0001708">
    <property type="term" value="P:cell fate specification"/>
    <property type="evidence" value="ECO:0007669"/>
    <property type="project" value="TreeGrafter"/>
</dbReference>
<keyword evidence="3 18" id="KW-1003">Cell membrane</keyword>
<dbReference type="InterPro" id="IPR000320">
    <property type="entry name" value="Hedgehog_signalling_dom"/>
</dbReference>
<dbReference type="GO" id="GO:0016540">
    <property type="term" value="P:protein autoprocessing"/>
    <property type="evidence" value="ECO:0007669"/>
    <property type="project" value="InterPro"/>
</dbReference>
<evidence type="ECO:0000256" key="5">
    <source>
        <dbReference type="ARBA" id="ARBA00022679"/>
    </source>
</evidence>
<evidence type="ECO:0000256" key="19">
    <source>
        <dbReference type="SAM" id="MobiDB-lite"/>
    </source>
</evidence>
<dbReference type="SMART" id="SM00305">
    <property type="entry name" value="HintC"/>
    <property type="match status" value="1"/>
</dbReference>
<dbReference type="InterPro" id="IPR006579">
    <property type="entry name" value="Pre_C2HC_dom"/>
</dbReference>
<evidence type="ECO:0000256" key="2">
    <source>
        <dbReference type="ARBA" id="ARBA00022473"/>
    </source>
</evidence>
<dbReference type="GO" id="GO:0016539">
    <property type="term" value="P:intein-mediated protein splicing"/>
    <property type="evidence" value="ECO:0007669"/>
    <property type="project" value="InterPro"/>
</dbReference>
<dbReference type="CDD" id="cd00081">
    <property type="entry name" value="Hint"/>
    <property type="match status" value="1"/>
</dbReference>
<keyword evidence="10 18" id="KW-0068">Autocatalytic cleavage</keyword>
<dbReference type="GO" id="GO:0005615">
    <property type="term" value="C:extracellular space"/>
    <property type="evidence" value="ECO:0007669"/>
    <property type="project" value="TreeGrafter"/>
</dbReference>
<evidence type="ECO:0000259" key="22">
    <source>
        <dbReference type="SMART" id="SM00596"/>
    </source>
</evidence>
<comment type="function">
    <text evidence="16">The C-terminal part of the hedgehog protein precursor displays an autoproteolysis activity that results in the cleavage of the full-length protein into two parts (N-product and C-product). In addition, the C-terminal part displays a cholesterol transferase activity that results by the covalent attachment of a cholesterol moiety to the C-terminal of the newly generated N-product. Once cleaved, the C-product has no signaling activity and diffuses from the cell.</text>
</comment>
<dbReference type="SMART" id="SM00306">
    <property type="entry name" value="HintN"/>
    <property type="match status" value="1"/>
</dbReference>
<evidence type="ECO:0000256" key="10">
    <source>
        <dbReference type="ARBA" id="ARBA00022813"/>
    </source>
</evidence>
<comment type="function">
    <molecule>Protein hedgehog N-product</molecule>
    <text evidence="18">The dually lipidated hedgehog protein N-product is a morphogen which is essential for a variety of patterning events during development.</text>
</comment>
<feature type="region of interest" description="Disordered" evidence="19">
    <location>
        <begin position="299"/>
        <end position="328"/>
    </location>
</feature>
<evidence type="ECO:0000256" key="13">
    <source>
        <dbReference type="ARBA" id="ARBA00023139"/>
    </source>
</evidence>
<dbReference type="GO" id="GO:0007367">
    <property type="term" value="P:segment polarity determination"/>
    <property type="evidence" value="ECO:0007669"/>
    <property type="project" value="UniProtKB-KW"/>
</dbReference>
<dbReference type="Gene3D" id="3.30.1380.10">
    <property type="match status" value="1"/>
</dbReference>
<keyword evidence="11" id="KW-0106">Calcium</keyword>
<dbReference type="PROSITE" id="PS50817">
    <property type="entry name" value="INTEIN_N_TER"/>
    <property type="match status" value="1"/>
</dbReference>
<feature type="domain" description="Hint" evidence="20">
    <location>
        <begin position="538"/>
        <end position="582"/>
    </location>
</feature>
<keyword evidence="18" id="KW-0256">Endoplasmic reticulum</keyword>
<dbReference type="InterPro" id="IPR009045">
    <property type="entry name" value="Zn_M74/Hedgehog-like"/>
</dbReference>
<evidence type="ECO:0000256" key="9">
    <source>
        <dbReference type="ARBA" id="ARBA00022801"/>
    </source>
</evidence>
<dbReference type="GO" id="GO:0007267">
    <property type="term" value="P:cell-cell signaling"/>
    <property type="evidence" value="ECO:0007669"/>
    <property type="project" value="InterPro"/>
</dbReference>
<evidence type="ECO:0000256" key="7">
    <source>
        <dbReference type="ARBA" id="ARBA00022723"/>
    </source>
</evidence>
<dbReference type="GO" id="GO:0016015">
    <property type="term" value="F:morphogen activity"/>
    <property type="evidence" value="ECO:0007669"/>
    <property type="project" value="UniProtKB-KW"/>
</dbReference>
<dbReference type="InterPro" id="IPR036844">
    <property type="entry name" value="Hint_dom_sf"/>
</dbReference>
<dbReference type="InterPro" id="IPR001767">
    <property type="entry name" value="Hedgehog_Hint"/>
</dbReference>
<evidence type="ECO:0000256" key="6">
    <source>
        <dbReference type="ARBA" id="ARBA00022716"/>
    </source>
</evidence>
<dbReference type="GO" id="GO:0009653">
    <property type="term" value="P:anatomical structure morphogenesis"/>
    <property type="evidence" value="ECO:0007669"/>
    <property type="project" value="UniProtKB-KW"/>
</dbReference>
<dbReference type="GO" id="GO:0007224">
    <property type="term" value="P:smoothened signaling pathway"/>
    <property type="evidence" value="ECO:0007669"/>
    <property type="project" value="TreeGrafter"/>
</dbReference>
<dbReference type="SMART" id="SM00596">
    <property type="entry name" value="PRE_C2HC"/>
    <property type="match status" value="1"/>
</dbReference>
<dbReference type="AlphaFoldDB" id="A0AAW1D3L3"/>
<dbReference type="GO" id="GO:0005886">
    <property type="term" value="C:plasma membrane"/>
    <property type="evidence" value="ECO:0007669"/>
    <property type="project" value="UniProtKB-SubCell"/>
</dbReference>
<dbReference type="Gene3D" id="2.170.16.10">
    <property type="entry name" value="Hedgehog/Intein (Hint) domain"/>
    <property type="match status" value="1"/>
</dbReference>
<evidence type="ECO:0000256" key="12">
    <source>
        <dbReference type="ARBA" id="ARBA00023136"/>
    </source>
</evidence>
<dbReference type="FunFam" id="3.30.1380.10:FF:000005">
    <property type="entry name" value="Sonic hedgehog signaling molecule"/>
    <property type="match status" value="1"/>
</dbReference>
<evidence type="ECO:0000256" key="14">
    <source>
        <dbReference type="ARBA" id="ARBA00023288"/>
    </source>
</evidence>
<feature type="domain" description="Hint" evidence="21">
    <location>
        <begin position="433"/>
        <end position="536"/>
    </location>
</feature>
<sequence length="653" mass="73406">MKHTNVTNPKQTVNANTTNESQLSPEISQPQTSNNDASNDTFLTVAPPGIISYNPFSPLASQDVMETTEQVTPRIHKPPPIYVKNISRFSHLCGALVALVGKEAFTCKARITDLIINPATPDSYREIIRYLTAEQAEFHTYQLQEEKAYRVVIRHLHQTTPVEMITEELTELGHSVRKVSPVLHPATKQPLPLFFIDLDPAPNNKDIFNLEALCYTRIKVEEPHKQRGIVQCKRCQEYGHTKSYCKYRPRCVKCAGDHFTQECDKQRSDPAKCALCHGDHPANYKGCAVHRELQRARRTTPVYEHPSAVRRSSAAQPTSGPQLKPSAFSTSETSYAQRCMEKLNTLAISVMNQWPGVKLRVTEGWDEEGYHASDSLHYEGRAVDITTSDRDRSKYGMLARLAVEAGFDWVYYESRAHIHCSVKSESSQAARKGGCFTGNSTVIVEGGEQRHLSDLKLGDKVLTYETSTGKQEYSEVIMFLDRDEQSRRQFISLITNTVQLKVTPQHLIMKSTADGIQIDSIFAGKISRGDYILIRDSNGNLKPEIVESTELVLDQGVYAPLTASGTLVVDGVLASCYAVIESHNIAHAAFTPIRFYNNAKESLLRIYTLISHPISGWDKQIKISGEPQNGVHWYPSFLYRLSFYILPESLMYS</sequence>
<evidence type="ECO:0000256" key="17">
    <source>
        <dbReference type="ARBA" id="ARBA00048589"/>
    </source>
</evidence>
<evidence type="ECO:0000313" key="24">
    <source>
        <dbReference type="Proteomes" id="UP001461498"/>
    </source>
</evidence>
<comment type="catalytic activity">
    <reaction evidence="17">
        <text>glycyl-L-cysteinyl-[protein] + cholesterol + H(+) = [protein]-C-terminal glycyl cholesterol ester + N-terminal L-cysteinyl-[protein]</text>
        <dbReference type="Rhea" id="RHEA:59504"/>
        <dbReference type="Rhea" id="RHEA-COMP:12707"/>
        <dbReference type="Rhea" id="RHEA-COMP:15369"/>
        <dbReference type="Rhea" id="RHEA-COMP:15374"/>
        <dbReference type="ChEBI" id="CHEBI:15378"/>
        <dbReference type="ChEBI" id="CHEBI:16113"/>
        <dbReference type="ChEBI" id="CHEBI:65250"/>
        <dbReference type="ChEBI" id="CHEBI:143135"/>
        <dbReference type="ChEBI" id="CHEBI:143140"/>
    </reaction>
    <physiologicalReaction direction="left-to-right" evidence="17">
        <dbReference type="Rhea" id="RHEA:59505"/>
    </physiologicalReaction>
</comment>
<keyword evidence="14" id="KW-0449">Lipoprotein</keyword>
<comment type="similarity">
    <text evidence="1 18">Belongs to the hedgehog family.</text>
</comment>
<dbReference type="InterPro" id="IPR003587">
    <property type="entry name" value="Hint_dom_N"/>
</dbReference>
<dbReference type="Proteomes" id="UP001461498">
    <property type="component" value="Unassembled WGS sequence"/>
</dbReference>
<dbReference type="GO" id="GO:0000139">
    <property type="term" value="C:Golgi membrane"/>
    <property type="evidence" value="ECO:0007669"/>
    <property type="project" value="UniProtKB-SubCell"/>
</dbReference>
<keyword evidence="5" id="KW-0808">Transferase</keyword>
<feature type="compositionally biased region" description="Polar residues" evidence="19">
    <location>
        <begin position="313"/>
        <end position="328"/>
    </location>
</feature>
<dbReference type="InterPro" id="IPR003586">
    <property type="entry name" value="Hint_dom_C"/>
</dbReference>
<evidence type="ECO:0000313" key="23">
    <source>
        <dbReference type="EMBL" id="KAK9503733.1"/>
    </source>
</evidence>
<dbReference type="PANTHER" id="PTHR11889">
    <property type="entry name" value="HEDGEHOG"/>
    <property type="match status" value="1"/>
</dbReference>
<keyword evidence="24" id="KW-1185">Reference proteome</keyword>
<dbReference type="PRINTS" id="PR00632">
    <property type="entry name" value="SONICHHOG"/>
</dbReference>
<evidence type="ECO:0000256" key="4">
    <source>
        <dbReference type="ARBA" id="ARBA00022670"/>
    </source>
</evidence>
<dbReference type="FunFam" id="2.170.16.10:FF:000001">
    <property type="entry name" value="Indian hedgehog"/>
    <property type="match status" value="1"/>
</dbReference>
<keyword evidence="15" id="KW-0504">Morphogen</keyword>
<dbReference type="GO" id="GO:0010468">
    <property type="term" value="P:regulation of gene expression"/>
    <property type="evidence" value="ECO:0007669"/>
    <property type="project" value="TreeGrafter"/>
</dbReference>
<keyword evidence="6" id="KW-0709">Segmentation polarity protein</keyword>
<evidence type="ECO:0000256" key="8">
    <source>
        <dbReference type="ARBA" id="ARBA00022729"/>
    </source>
</evidence>
<keyword evidence="4 18" id="KW-0645">Protease</keyword>